<evidence type="ECO:0000313" key="3">
    <source>
        <dbReference type="Proteomes" id="UP000707451"/>
    </source>
</evidence>
<dbReference type="PANTHER" id="PTHR16219:SF1">
    <property type="entry name" value="HAUS AUGMIN-LIKE COMPLEX SUBUNIT 4"/>
    <property type="match status" value="1"/>
</dbReference>
<dbReference type="AlphaFoldDB" id="A0A9P8BU10"/>
<dbReference type="Proteomes" id="UP000707451">
    <property type="component" value="Unassembled WGS sequence"/>
</dbReference>
<proteinExistence type="predicted"/>
<evidence type="ECO:0000313" key="2">
    <source>
        <dbReference type="EMBL" id="KAG9068829.1"/>
    </source>
</evidence>
<reference evidence="2" key="1">
    <citation type="submission" date="2021-06" db="EMBL/GenBank/DDBJ databases">
        <title>Genome Sequence of Mortierella hyaline Strain SCG-10, a Cold-Adapted, Nitrate-Reducing Fungus Isolated from Soil in Minnesota, USA.</title>
        <authorList>
            <person name="Aldossari N."/>
        </authorList>
    </citation>
    <scope>NUCLEOTIDE SEQUENCE</scope>
    <source>
        <strain evidence="2">SCG-10</strain>
    </source>
</reference>
<protein>
    <submittedName>
        <fullName evidence="2">Uncharacterized protein</fullName>
    </submittedName>
</protein>
<sequence length="300" mass="33816">MQDQGLLDRNPGLATLLTDLNTRFLTPTGTSLHLDQDLHQARYALKHKKSYLETKTLFDPIERLRFLPLDHYNNLTGSTSNNNNAAAADLQRDISTHLDRLLSILETRRLIIPSSTSQLAERTSRGSSNSNNDSLSGGGGQPDSIISLLASRINTHDADTTMDMDEYVVNQLRPHLDALEGLTPSLLTAIQHSIHQRQQDLLSLSSPSSNTPTTTTLTLEDLITRTKKQSLFLDRTKEDSLLLTLTLQNKVQSLFNTLNQTVSTLWEMIVEFRIRYQVEQDQTLKEYFSQLVESLTLKLE</sequence>
<dbReference type="GO" id="GO:0070652">
    <property type="term" value="C:HAUS complex"/>
    <property type="evidence" value="ECO:0007669"/>
    <property type="project" value="InterPro"/>
</dbReference>
<dbReference type="InterPro" id="IPR029327">
    <property type="entry name" value="HAUS4"/>
</dbReference>
<dbReference type="EMBL" id="JAHRHY010000006">
    <property type="protein sequence ID" value="KAG9068829.1"/>
    <property type="molecule type" value="Genomic_DNA"/>
</dbReference>
<gene>
    <name evidence="2" type="ORF">KI688_011115</name>
</gene>
<evidence type="ECO:0000256" key="1">
    <source>
        <dbReference type="SAM" id="MobiDB-lite"/>
    </source>
</evidence>
<organism evidence="2 3">
    <name type="scientific">Linnemannia hyalina</name>
    <dbReference type="NCBI Taxonomy" id="64524"/>
    <lineage>
        <taxon>Eukaryota</taxon>
        <taxon>Fungi</taxon>
        <taxon>Fungi incertae sedis</taxon>
        <taxon>Mucoromycota</taxon>
        <taxon>Mortierellomycotina</taxon>
        <taxon>Mortierellomycetes</taxon>
        <taxon>Mortierellales</taxon>
        <taxon>Mortierellaceae</taxon>
        <taxon>Linnemannia</taxon>
    </lineage>
</organism>
<keyword evidence="3" id="KW-1185">Reference proteome</keyword>
<name>A0A9P8BU10_9FUNG</name>
<dbReference type="PANTHER" id="PTHR16219">
    <property type="entry name" value="AUGMIN SUBUNIT 4 FAMILY MEMBER"/>
    <property type="match status" value="1"/>
</dbReference>
<feature type="region of interest" description="Disordered" evidence="1">
    <location>
        <begin position="115"/>
        <end position="141"/>
    </location>
</feature>
<dbReference type="GO" id="GO:0051011">
    <property type="term" value="F:microtubule minus-end binding"/>
    <property type="evidence" value="ECO:0007669"/>
    <property type="project" value="TreeGrafter"/>
</dbReference>
<accession>A0A9P8BU10</accession>
<dbReference type="GO" id="GO:0051225">
    <property type="term" value="P:spindle assembly"/>
    <property type="evidence" value="ECO:0007669"/>
    <property type="project" value="InterPro"/>
</dbReference>
<dbReference type="Pfam" id="PF14735">
    <property type="entry name" value="HAUS4"/>
    <property type="match status" value="1"/>
</dbReference>
<comment type="caution">
    <text evidence="2">The sequence shown here is derived from an EMBL/GenBank/DDBJ whole genome shotgun (WGS) entry which is preliminary data.</text>
</comment>
<dbReference type="OrthoDB" id="66964at2759"/>
<feature type="compositionally biased region" description="Low complexity" evidence="1">
    <location>
        <begin position="126"/>
        <end position="135"/>
    </location>
</feature>